<dbReference type="Proteomes" id="UP000693970">
    <property type="component" value="Unassembled WGS sequence"/>
</dbReference>
<dbReference type="AlphaFoldDB" id="A0A9K3PCM2"/>
<reference evidence="1" key="1">
    <citation type="journal article" date="2021" name="Sci. Rep.">
        <title>Diploid genomic architecture of Nitzschia inconspicua, an elite biomass production diatom.</title>
        <authorList>
            <person name="Oliver A."/>
            <person name="Podell S."/>
            <person name="Pinowska A."/>
            <person name="Traller J.C."/>
            <person name="Smith S.R."/>
            <person name="McClure R."/>
            <person name="Beliaev A."/>
            <person name="Bohutskyi P."/>
            <person name="Hill E.A."/>
            <person name="Rabines A."/>
            <person name="Zheng H."/>
            <person name="Allen L.Z."/>
            <person name="Kuo A."/>
            <person name="Grigoriev I.V."/>
            <person name="Allen A.E."/>
            <person name="Hazlebeck D."/>
            <person name="Allen E.E."/>
        </authorList>
    </citation>
    <scope>NUCLEOTIDE SEQUENCE</scope>
    <source>
        <strain evidence="1">Hildebrandi</strain>
    </source>
</reference>
<organism evidence="1 2">
    <name type="scientific">Nitzschia inconspicua</name>
    <dbReference type="NCBI Taxonomy" id="303405"/>
    <lineage>
        <taxon>Eukaryota</taxon>
        <taxon>Sar</taxon>
        <taxon>Stramenopiles</taxon>
        <taxon>Ochrophyta</taxon>
        <taxon>Bacillariophyta</taxon>
        <taxon>Bacillariophyceae</taxon>
        <taxon>Bacillariophycidae</taxon>
        <taxon>Bacillariales</taxon>
        <taxon>Bacillariaceae</taxon>
        <taxon>Nitzschia</taxon>
    </lineage>
</organism>
<comment type="caution">
    <text evidence="1">The sequence shown here is derived from an EMBL/GenBank/DDBJ whole genome shotgun (WGS) entry which is preliminary data.</text>
</comment>
<evidence type="ECO:0000313" key="2">
    <source>
        <dbReference type="Proteomes" id="UP000693970"/>
    </source>
</evidence>
<sequence length="200" mass="22598">MTYKLFTCDTNKIIHHSSLRSAEDPSTINVRAAPADGESIKQHIISKHDTLQETSTVPDEHKPDLPIDVTLRSVATPQEKEENLQAIIIETVTGPGRSSTNKEEHSEFRLVYKKSDMEEILTYQQIMEYLEEDERNQGVWKFNRISGYQGPLKQCGPDYTGSSFNVTIEWENGEVTTKPLNIIAEDDPVTCAIMHSIMAC</sequence>
<keyword evidence="2" id="KW-1185">Reference proteome</keyword>
<dbReference type="OrthoDB" id="52205at2759"/>
<dbReference type="EMBL" id="JAGRRH010000028">
    <property type="protein sequence ID" value="KAG7340139.1"/>
    <property type="molecule type" value="Genomic_DNA"/>
</dbReference>
<reference evidence="1" key="2">
    <citation type="submission" date="2021-04" db="EMBL/GenBank/DDBJ databases">
        <authorList>
            <person name="Podell S."/>
        </authorList>
    </citation>
    <scope>NUCLEOTIDE SEQUENCE</scope>
    <source>
        <strain evidence="1">Hildebrandi</strain>
    </source>
</reference>
<accession>A0A9K3PCM2</accession>
<proteinExistence type="predicted"/>
<gene>
    <name evidence="1" type="ORF">IV203_006543</name>
</gene>
<name>A0A9K3PCM2_9STRA</name>
<evidence type="ECO:0000313" key="1">
    <source>
        <dbReference type="EMBL" id="KAG7340139.1"/>
    </source>
</evidence>
<protein>
    <submittedName>
        <fullName evidence="1">Uncharacterized protein</fullName>
    </submittedName>
</protein>